<dbReference type="GO" id="GO:0046677">
    <property type="term" value="P:response to antibiotic"/>
    <property type="evidence" value="ECO:0007669"/>
    <property type="project" value="InterPro"/>
</dbReference>
<evidence type="ECO:0000313" key="3">
    <source>
        <dbReference type="EMBL" id="TMR31684.1"/>
    </source>
</evidence>
<proteinExistence type="predicted"/>
<dbReference type="GO" id="GO:0030655">
    <property type="term" value="P:beta-lactam antibiotic catabolic process"/>
    <property type="evidence" value="ECO:0007669"/>
    <property type="project" value="InterPro"/>
</dbReference>
<gene>
    <name evidence="3" type="ORF">ETD85_25225</name>
</gene>
<dbReference type="GO" id="GO:0008800">
    <property type="term" value="F:beta-lactamase activity"/>
    <property type="evidence" value="ECO:0007669"/>
    <property type="project" value="InterPro"/>
</dbReference>
<evidence type="ECO:0000259" key="1">
    <source>
        <dbReference type="Pfam" id="PF13354"/>
    </source>
</evidence>
<sequence>MRDQERVYEVIRIFTTATLTCENGGPPGGPRPRAPVGWNARSAIRRRSPMSTPSKPVRILAAAAVAVTMSACVGQPAPVQATAAAVRSAPEIPGTPAGAQLRWLLDALSRPPVAEREISAHFTADFLKSVPATQVNQVFATFKGLRLEQVLTSQNTSLIALGTAGGTAFEVLVSVDGTGLMNGLRFRVPEPKSWAELDGRLSRTAARTSFLAAEVTRGGDCRPVHAVAANEARPLGSMFKLYVLGAVAERIESGAFGWDTLLTITPELKSLPSGQLQDRPDGSKVSVLEAAKLMISISDNTATDLLVHKVGRKAVERTMHKWGNHDKRNVPSLTTRELFVLKGAEYPRHAKRYLSMSVKERRAYLDKVVAKVPLSGIAAWTSPRELDTLEWFGSPADVCEAYAGLAGLRDKRVGEVLSITDAGLGLDPGRWTTVWHKGGSEPGVLDMSFLARTAKGRTYVVTSMSIDPGAPIDPQAGQEALALARGAFTLAGGS</sequence>
<evidence type="ECO:0000259" key="2">
    <source>
        <dbReference type="Pfam" id="PF18042"/>
    </source>
</evidence>
<organism evidence="3 4">
    <name type="scientific">Nonomuraea zeae</name>
    <dbReference type="NCBI Taxonomy" id="1642303"/>
    <lineage>
        <taxon>Bacteria</taxon>
        <taxon>Bacillati</taxon>
        <taxon>Actinomycetota</taxon>
        <taxon>Actinomycetes</taxon>
        <taxon>Streptosporangiales</taxon>
        <taxon>Streptosporangiaceae</taxon>
        <taxon>Nonomuraea</taxon>
    </lineage>
</organism>
<dbReference type="EMBL" id="VCKX01000080">
    <property type="protein sequence ID" value="TMR31684.1"/>
    <property type="molecule type" value="Genomic_DNA"/>
</dbReference>
<dbReference type="Pfam" id="PF13354">
    <property type="entry name" value="Beta-lactamase2"/>
    <property type="match status" value="1"/>
</dbReference>
<comment type="caution">
    <text evidence="3">The sequence shown here is derived from an EMBL/GenBank/DDBJ whole genome shotgun (WGS) entry which is preliminary data.</text>
</comment>
<keyword evidence="4" id="KW-1185">Reference proteome</keyword>
<dbReference type="PANTHER" id="PTHR35333">
    <property type="entry name" value="BETA-LACTAMASE"/>
    <property type="match status" value="1"/>
</dbReference>
<dbReference type="SUPFAM" id="SSF56601">
    <property type="entry name" value="beta-lactamase/transpeptidase-like"/>
    <property type="match status" value="1"/>
</dbReference>
<dbReference type="Gene3D" id="3.10.450.280">
    <property type="match status" value="1"/>
</dbReference>
<dbReference type="OrthoDB" id="108135at2"/>
<dbReference type="Gene3D" id="3.40.710.10">
    <property type="entry name" value="DD-peptidase/beta-lactamase superfamily"/>
    <property type="match status" value="1"/>
</dbReference>
<evidence type="ECO:0000313" key="4">
    <source>
        <dbReference type="Proteomes" id="UP000306628"/>
    </source>
</evidence>
<name>A0A5S4GGQ0_9ACTN</name>
<accession>A0A5S4GGQ0</accession>
<dbReference type="InterPro" id="IPR000871">
    <property type="entry name" value="Beta-lactam_class-A"/>
</dbReference>
<dbReference type="PANTHER" id="PTHR35333:SF5">
    <property type="entry name" value="CONSERVED LIPOPROTEIN LPQF-RELATED"/>
    <property type="match status" value="1"/>
</dbReference>
<dbReference type="Proteomes" id="UP000306628">
    <property type="component" value="Unassembled WGS sequence"/>
</dbReference>
<dbReference type="InterPro" id="IPR045155">
    <property type="entry name" value="Beta-lactam_cat"/>
</dbReference>
<dbReference type="InterPro" id="IPR012338">
    <property type="entry name" value="Beta-lactam/transpept-like"/>
</dbReference>
<feature type="domain" description="Beta-lactamase class A catalytic" evidence="1">
    <location>
        <begin position="227"/>
        <end position="331"/>
    </location>
</feature>
<reference evidence="3 4" key="1">
    <citation type="submission" date="2019-05" db="EMBL/GenBank/DDBJ databases">
        <title>Draft genome sequence of Nonomuraea zeae DSM 100528.</title>
        <authorList>
            <person name="Saricaoglu S."/>
            <person name="Isik K."/>
        </authorList>
    </citation>
    <scope>NUCLEOTIDE SEQUENCE [LARGE SCALE GENOMIC DNA]</scope>
    <source>
        <strain evidence="3 4">DSM 100528</strain>
    </source>
</reference>
<protein>
    <submittedName>
        <fullName evidence="3">Uncharacterized protein</fullName>
    </submittedName>
</protein>
<feature type="domain" description="ORF 12 gene product N-terminal" evidence="2">
    <location>
        <begin position="92"/>
        <end position="180"/>
    </location>
</feature>
<dbReference type="Pfam" id="PF18042">
    <property type="entry name" value="ORF_12_N"/>
    <property type="match status" value="1"/>
</dbReference>
<dbReference type="InterPro" id="IPR040846">
    <property type="entry name" value="ORF_12_N"/>
</dbReference>
<dbReference type="AlphaFoldDB" id="A0A5S4GGQ0"/>